<feature type="transmembrane region" description="Helical" evidence="1">
    <location>
        <begin position="40"/>
        <end position="64"/>
    </location>
</feature>
<dbReference type="InParanoid" id="W7XH24"/>
<sequence length="392" mass="47283">MPSQFSTFLMAVLSPIQYIIQIFQPYIYKFIQDHNLLSLIYFNYLLKISVYAFILLILIVYGLVQYRKIHMLQKYFFYNTFYFIYLAFQPTIIRDSLNLIMCRKIDNENYVQENLLYKCFTDDYTKFTYKLLMPVLFAFAFILPLILCIFTKRNLNKDQKSKINYFMTYQYKQSFWFWEWVKLILRSIFLMTEQFLQDDYINSSLVIILLLCCYGYFFKKTLPNQYGLHNQIEFLFLIGTVLCIYVSLFLKLNEENQTITKICLSIIFSDFFSLTLIITYLIIQDSKQNLPTYFLYLKIWVYKYLCLNNLIFSKQQRKALKLKIFFLSYLSYMRKSGYLSNWTAKSNIKLRACILGSDLELQIITQDHKLLKQNKFSKRSNTIQMANLEKNQ</sequence>
<dbReference type="EMBL" id="GG662500">
    <property type="protein sequence ID" value="EWS72304.1"/>
    <property type="molecule type" value="Genomic_DNA"/>
</dbReference>
<evidence type="ECO:0000313" key="2">
    <source>
        <dbReference type="EMBL" id="EWS72304.1"/>
    </source>
</evidence>
<gene>
    <name evidence="2" type="ORF">TTHERM_001085629</name>
</gene>
<organism evidence="2 3">
    <name type="scientific">Tetrahymena thermophila (strain SB210)</name>
    <dbReference type="NCBI Taxonomy" id="312017"/>
    <lineage>
        <taxon>Eukaryota</taxon>
        <taxon>Sar</taxon>
        <taxon>Alveolata</taxon>
        <taxon>Ciliophora</taxon>
        <taxon>Intramacronucleata</taxon>
        <taxon>Oligohymenophorea</taxon>
        <taxon>Hymenostomatida</taxon>
        <taxon>Tetrahymenina</taxon>
        <taxon>Tetrahymenidae</taxon>
        <taxon>Tetrahymena</taxon>
    </lineage>
</organism>
<keyword evidence="1" id="KW-0472">Membrane</keyword>
<keyword evidence="1 2" id="KW-0812">Transmembrane</keyword>
<name>W7XH24_TETTS</name>
<protein>
    <submittedName>
        <fullName evidence="2">Transmembrane protein, putative</fullName>
    </submittedName>
</protein>
<feature type="transmembrane region" description="Helical" evidence="1">
    <location>
        <begin position="7"/>
        <end position="28"/>
    </location>
</feature>
<keyword evidence="1" id="KW-1133">Transmembrane helix</keyword>
<dbReference type="PANTHER" id="PTHR11319:SF35">
    <property type="entry name" value="OUTER MEMBRANE PROTEIN PMPC-RELATED"/>
    <property type="match status" value="1"/>
</dbReference>
<dbReference type="RefSeq" id="XP_012655164.1">
    <property type="nucleotide sequence ID" value="XM_012799710.1"/>
</dbReference>
<accession>W7XH24</accession>
<evidence type="ECO:0000313" key="3">
    <source>
        <dbReference type="Proteomes" id="UP000009168"/>
    </source>
</evidence>
<reference evidence="3" key="1">
    <citation type="journal article" date="2006" name="PLoS Biol.">
        <title>Macronuclear genome sequence of the ciliate Tetrahymena thermophila, a model eukaryote.</title>
        <authorList>
            <person name="Eisen J.A."/>
            <person name="Coyne R.S."/>
            <person name="Wu M."/>
            <person name="Wu D."/>
            <person name="Thiagarajan M."/>
            <person name="Wortman J.R."/>
            <person name="Badger J.H."/>
            <person name="Ren Q."/>
            <person name="Amedeo P."/>
            <person name="Jones K.M."/>
            <person name="Tallon L.J."/>
            <person name="Delcher A.L."/>
            <person name="Salzberg S.L."/>
            <person name="Silva J.C."/>
            <person name="Haas B.J."/>
            <person name="Majoros W.H."/>
            <person name="Farzad M."/>
            <person name="Carlton J.M."/>
            <person name="Smith R.K. Jr."/>
            <person name="Garg J."/>
            <person name="Pearlman R.E."/>
            <person name="Karrer K.M."/>
            <person name="Sun L."/>
            <person name="Manning G."/>
            <person name="Elde N.C."/>
            <person name="Turkewitz A.P."/>
            <person name="Asai D.J."/>
            <person name="Wilkes D.E."/>
            <person name="Wang Y."/>
            <person name="Cai H."/>
            <person name="Collins K."/>
            <person name="Stewart B.A."/>
            <person name="Lee S.R."/>
            <person name="Wilamowska K."/>
            <person name="Weinberg Z."/>
            <person name="Ruzzo W.L."/>
            <person name="Wloga D."/>
            <person name="Gaertig J."/>
            <person name="Frankel J."/>
            <person name="Tsao C.-C."/>
            <person name="Gorovsky M.A."/>
            <person name="Keeling P.J."/>
            <person name="Waller R.F."/>
            <person name="Patron N.J."/>
            <person name="Cherry J.M."/>
            <person name="Stover N.A."/>
            <person name="Krieger C.J."/>
            <person name="del Toro C."/>
            <person name="Ryder H.F."/>
            <person name="Williamson S.C."/>
            <person name="Barbeau R.A."/>
            <person name="Hamilton E.P."/>
            <person name="Orias E."/>
        </authorList>
    </citation>
    <scope>NUCLEOTIDE SEQUENCE [LARGE SCALE GENOMIC DNA]</scope>
    <source>
        <strain evidence="3">SB210</strain>
    </source>
</reference>
<feature type="transmembrane region" description="Helical" evidence="1">
    <location>
        <begin position="200"/>
        <end position="218"/>
    </location>
</feature>
<keyword evidence="3" id="KW-1185">Reference proteome</keyword>
<dbReference type="AlphaFoldDB" id="W7XH24"/>
<dbReference type="GeneID" id="24441655"/>
<feature type="transmembrane region" description="Helical" evidence="1">
    <location>
        <begin position="262"/>
        <end position="283"/>
    </location>
</feature>
<dbReference type="KEGG" id="tet:TTHERM_001085629"/>
<feature type="transmembrane region" description="Helical" evidence="1">
    <location>
        <begin position="295"/>
        <end position="312"/>
    </location>
</feature>
<feature type="transmembrane region" description="Helical" evidence="1">
    <location>
        <begin position="76"/>
        <end position="93"/>
    </location>
</feature>
<dbReference type="Proteomes" id="UP000009168">
    <property type="component" value="Unassembled WGS sequence"/>
</dbReference>
<dbReference type="PANTHER" id="PTHR11319">
    <property type="entry name" value="G PROTEIN-COUPLED RECEPTOR-RELATED"/>
    <property type="match status" value="1"/>
</dbReference>
<feature type="transmembrane region" description="Helical" evidence="1">
    <location>
        <begin position="230"/>
        <end position="250"/>
    </location>
</feature>
<evidence type="ECO:0000256" key="1">
    <source>
        <dbReference type="SAM" id="Phobius"/>
    </source>
</evidence>
<proteinExistence type="predicted"/>
<feature type="transmembrane region" description="Helical" evidence="1">
    <location>
        <begin position="131"/>
        <end position="150"/>
    </location>
</feature>